<dbReference type="OrthoDB" id="1819951at2"/>
<evidence type="ECO:0000313" key="2">
    <source>
        <dbReference type="Proteomes" id="UP000183190"/>
    </source>
</evidence>
<dbReference type="Proteomes" id="UP000183190">
    <property type="component" value="Unassembled WGS sequence"/>
</dbReference>
<protein>
    <submittedName>
        <fullName evidence="1">Alternate signal-mediated exported protein, CPF_0494 family</fullName>
    </submittedName>
</protein>
<evidence type="ECO:0000313" key="1">
    <source>
        <dbReference type="EMBL" id="SEH64389.1"/>
    </source>
</evidence>
<dbReference type="RefSeq" id="WP_074716744.1">
    <property type="nucleotide sequence ID" value="NZ_FNWV01000006.1"/>
</dbReference>
<proteinExistence type="predicted"/>
<organism evidence="1 2">
    <name type="scientific">Ruminococcus flavefaciens</name>
    <dbReference type="NCBI Taxonomy" id="1265"/>
    <lineage>
        <taxon>Bacteria</taxon>
        <taxon>Bacillati</taxon>
        <taxon>Bacillota</taxon>
        <taxon>Clostridia</taxon>
        <taxon>Eubacteriales</taxon>
        <taxon>Oscillospiraceae</taxon>
        <taxon>Ruminococcus</taxon>
    </lineage>
</organism>
<sequence length="449" mass="47649">MKNDVSKKKKTSREKRVLIASLCIAAAVMAGSTFAWFTSKDEVTNRLSASADYNVAIAEDFTPPEQWTPGQEINKDVSAVNTGNVDAFVRIGLLHDATLTVKGTGVAVPADATALASADKTNWVELKTSASNTNTPTGGNAVNNSANEVTLLQAGGTLVIAGGKVVTPSDAWNVRSGDSSNSDYSGAGQFDPNVTKTVANPTKNYAQQYGSGLYIFKRNVTDGVKYSGYYYDATNDKFYELEQETGTVYIANLAADAIAEDANGVVTLTSGALNNVKLAATKKITIANNSATPAFNITWMKDNTTEAVADKSDATIIRLTYVGDDDTTANKALDDVVIDINLASGWNTNWTYKAATSTKIDGTNDVGYFFYKKLLAPGATSEKLVDSVTLNKDVTQDAYKELVYDLTVVLDSIQVSPDEAKSNGSMVTAVNGASWGAQAAYDGTTVSWT</sequence>
<dbReference type="NCBIfam" id="TIGR04090">
    <property type="entry name" value="exp_by_SipW_IV"/>
    <property type="match status" value="1"/>
</dbReference>
<dbReference type="EMBL" id="FNWV01000006">
    <property type="protein sequence ID" value="SEH64389.1"/>
    <property type="molecule type" value="Genomic_DNA"/>
</dbReference>
<gene>
    <name evidence="1" type="ORF">SAMN02910265_01887</name>
</gene>
<name>A0A1H6JZ14_RUMFL</name>
<dbReference type="AlphaFoldDB" id="A0A1H6JZ14"/>
<dbReference type="InterPro" id="IPR024008">
    <property type="entry name" value="BsaA"/>
</dbReference>
<accession>A0A1H6JZ14</accession>
<reference evidence="1 2" key="1">
    <citation type="submission" date="2016-10" db="EMBL/GenBank/DDBJ databases">
        <authorList>
            <person name="de Groot N.N."/>
        </authorList>
    </citation>
    <scope>NUCLEOTIDE SEQUENCE [LARGE SCALE GENOMIC DNA]</scope>
    <source>
        <strain evidence="1 2">YAD2003</strain>
    </source>
</reference>
<dbReference type="NCBIfam" id="TIGR04088">
    <property type="entry name" value="cognate_SipW"/>
    <property type="match status" value="1"/>
</dbReference>
<dbReference type="InterPro" id="IPR023833">
    <property type="entry name" value="Signal_pept_SipW-depend-type"/>
</dbReference>